<gene>
    <name evidence="1" type="ORF">LTS18_003387</name>
</gene>
<evidence type="ECO:0000313" key="1">
    <source>
        <dbReference type="EMBL" id="KAK3082127.1"/>
    </source>
</evidence>
<name>A0ACC3DZM5_9PEZI</name>
<proteinExistence type="predicted"/>
<accession>A0ACC3DZM5</accession>
<dbReference type="Proteomes" id="UP001186974">
    <property type="component" value="Unassembled WGS sequence"/>
</dbReference>
<sequence length="109" mass="11994">MPLRQLARHARRRLSLALAAVRDFVAPRPFPLPVSRRSPTAPPPSLASTPSSPWALQSSEPIVWPLVGHAVGIAAEDWLDREAQTWVEPSPLTPMSAVAEEEEEDMILL</sequence>
<dbReference type="EMBL" id="JAWDJW010000008">
    <property type="protein sequence ID" value="KAK3082127.1"/>
    <property type="molecule type" value="Genomic_DNA"/>
</dbReference>
<evidence type="ECO:0000313" key="2">
    <source>
        <dbReference type="Proteomes" id="UP001186974"/>
    </source>
</evidence>
<organism evidence="1 2">
    <name type="scientific">Coniosporium uncinatum</name>
    <dbReference type="NCBI Taxonomy" id="93489"/>
    <lineage>
        <taxon>Eukaryota</taxon>
        <taxon>Fungi</taxon>
        <taxon>Dikarya</taxon>
        <taxon>Ascomycota</taxon>
        <taxon>Pezizomycotina</taxon>
        <taxon>Dothideomycetes</taxon>
        <taxon>Dothideomycetes incertae sedis</taxon>
        <taxon>Coniosporium</taxon>
    </lineage>
</organism>
<protein>
    <submittedName>
        <fullName evidence="1">Uncharacterized protein</fullName>
    </submittedName>
</protein>
<keyword evidence="2" id="KW-1185">Reference proteome</keyword>
<comment type="caution">
    <text evidence="1">The sequence shown here is derived from an EMBL/GenBank/DDBJ whole genome shotgun (WGS) entry which is preliminary data.</text>
</comment>
<reference evidence="1" key="1">
    <citation type="submission" date="2024-09" db="EMBL/GenBank/DDBJ databases">
        <title>Black Yeasts Isolated from many extreme environments.</title>
        <authorList>
            <person name="Coleine C."/>
            <person name="Stajich J.E."/>
            <person name="Selbmann L."/>
        </authorList>
    </citation>
    <scope>NUCLEOTIDE SEQUENCE</scope>
    <source>
        <strain evidence="1">CCFEE 5737</strain>
    </source>
</reference>